<gene>
    <name evidence="7" type="ORF">RBI02_03825</name>
</gene>
<keyword evidence="4 6" id="KW-0234">DNA repair</keyword>
<dbReference type="GO" id="GO:0006284">
    <property type="term" value="P:base-excision repair"/>
    <property type="evidence" value="ECO:0007669"/>
    <property type="project" value="UniProtKB-UniRule"/>
</dbReference>
<dbReference type="InterPro" id="IPR016544">
    <property type="entry name" value="AGOG"/>
</dbReference>
<comment type="caution">
    <text evidence="6">Lacks conserved residue(s) required for the propagation of feature annotation.</text>
</comment>
<dbReference type="PIRSF" id="PIRSF008955">
    <property type="entry name" value="AGOG"/>
    <property type="match status" value="1"/>
</dbReference>
<evidence type="ECO:0000256" key="2">
    <source>
        <dbReference type="ARBA" id="ARBA00022769"/>
    </source>
</evidence>
<proteinExistence type="inferred from homology"/>
<protein>
    <recommendedName>
        <fullName evidence="6">N-glycosylase/DNA lyase</fullName>
    </recommendedName>
    <alternativeName>
        <fullName evidence="6">8-oxoguanine DNA glycosylase</fullName>
        <ecNumber evidence="6">3.2.2.-</ecNumber>
    </alternativeName>
    <alternativeName>
        <fullName evidence="6">AGOG</fullName>
    </alternativeName>
    <alternativeName>
        <fullName evidence="6">DNA-(apurinic or apyrimidinic site) lyase</fullName>
        <shortName evidence="6">AP lyase</shortName>
        <ecNumber evidence="6">4.2.99.18</ecNumber>
    </alternativeName>
</protein>
<evidence type="ECO:0000313" key="8">
    <source>
        <dbReference type="Proteomes" id="UP001245683"/>
    </source>
</evidence>
<feature type="binding site" evidence="6">
    <location>
        <position position="43"/>
    </location>
    <ligand>
        <name>8-oxoguanine</name>
        <dbReference type="ChEBI" id="CHEBI:52617"/>
    </ligand>
</feature>
<evidence type="ECO:0000256" key="1">
    <source>
        <dbReference type="ARBA" id="ARBA00022763"/>
    </source>
</evidence>
<evidence type="ECO:0000313" key="7">
    <source>
        <dbReference type="EMBL" id="MDV3103677.1"/>
    </source>
</evidence>
<feature type="active site" description="Schiff-base intermediate with DNA" evidence="6">
    <location>
        <position position="164"/>
    </location>
</feature>
<dbReference type="AlphaFoldDB" id="A0AAE4NUQ4"/>
<dbReference type="GO" id="GO:0140078">
    <property type="term" value="F:class I DNA-(apurinic or apyrimidinic site) endonuclease activity"/>
    <property type="evidence" value="ECO:0007669"/>
    <property type="project" value="UniProtKB-EC"/>
</dbReference>
<evidence type="ECO:0000256" key="4">
    <source>
        <dbReference type="ARBA" id="ARBA00023204"/>
    </source>
</evidence>
<dbReference type="InterPro" id="IPR011257">
    <property type="entry name" value="DNA_glycosylase"/>
</dbReference>
<keyword evidence="5 6" id="KW-0456">Lyase</keyword>
<dbReference type="SUPFAM" id="SSF48150">
    <property type="entry name" value="DNA-glycosylase"/>
    <property type="match status" value="1"/>
</dbReference>
<dbReference type="Gene3D" id="1.10.340.30">
    <property type="entry name" value="Hypothetical protein, domain 2"/>
    <property type="match status" value="1"/>
</dbReference>
<accession>A0AAE4NUQ4</accession>
<feature type="active site" evidence="6">
    <location>
        <position position="196"/>
    </location>
</feature>
<keyword evidence="3 6" id="KW-0378">Hydrolase</keyword>
<feature type="binding site" evidence="6">
    <location>
        <position position="71"/>
    </location>
    <ligand>
        <name>8-oxoguanine</name>
        <dbReference type="ChEBI" id="CHEBI:52617"/>
    </ligand>
</feature>
<dbReference type="NCBIfam" id="NF009785">
    <property type="entry name" value="PRK13280.1-2"/>
    <property type="match status" value="1"/>
</dbReference>
<reference evidence="7 8" key="1">
    <citation type="submission" date="2023-08" db="EMBL/GenBank/DDBJ databases">
        <title>Draft genome sequence of Thermococcus waiotapuensis WT1T, a thermophilic sulphur-dependent archaeon from order Thermococcales.</title>
        <authorList>
            <person name="Manners S.H."/>
            <person name="Carere C.R."/>
            <person name="Dhami M.K."/>
            <person name="Dobson R.C.J."/>
            <person name="Stott M.B."/>
        </authorList>
    </citation>
    <scope>NUCLEOTIDE SEQUENCE [LARGE SCALE GENOMIC DNA]</scope>
    <source>
        <strain evidence="7 8">WT1</strain>
    </source>
</reference>
<feature type="binding site" evidence="6">
    <location>
        <position position="230"/>
    </location>
    <ligand>
        <name>8-oxoguanine</name>
        <dbReference type="ChEBI" id="CHEBI:52617"/>
    </ligand>
</feature>
<evidence type="ECO:0000256" key="6">
    <source>
        <dbReference type="HAMAP-Rule" id="MF_01168"/>
    </source>
</evidence>
<feature type="binding site" evidence="6">
    <location>
        <position position="82"/>
    </location>
    <ligand>
        <name>8-oxoguanine</name>
        <dbReference type="ChEBI" id="CHEBI:52617"/>
    </ligand>
</feature>
<dbReference type="EMBL" id="JAVDZE010000001">
    <property type="protein sequence ID" value="MDV3103677.1"/>
    <property type="molecule type" value="Genomic_DNA"/>
</dbReference>
<dbReference type="Proteomes" id="UP001245683">
    <property type="component" value="Unassembled WGS sequence"/>
</dbReference>
<dbReference type="GO" id="GO:0000702">
    <property type="term" value="F:oxidized base lesion DNA N-glycosylase activity"/>
    <property type="evidence" value="ECO:0007669"/>
    <property type="project" value="UniProtKB-UniRule"/>
</dbReference>
<keyword evidence="1 6" id="KW-0227">DNA damage</keyword>
<comment type="catalytic activity">
    <reaction evidence="6">
        <text>2'-deoxyribonucleotide-(2'-deoxyribose 5'-phosphate)-2'-deoxyribonucleotide-DNA = a 3'-end 2'-deoxyribonucleotide-(2,3-dehydro-2,3-deoxyribose 5'-phosphate)-DNA + a 5'-end 5'-phospho-2'-deoxyribonucleoside-DNA + H(+)</text>
        <dbReference type="Rhea" id="RHEA:66592"/>
        <dbReference type="Rhea" id="RHEA-COMP:13180"/>
        <dbReference type="Rhea" id="RHEA-COMP:16897"/>
        <dbReference type="Rhea" id="RHEA-COMP:17067"/>
        <dbReference type="ChEBI" id="CHEBI:15378"/>
        <dbReference type="ChEBI" id="CHEBI:136412"/>
        <dbReference type="ChEBI" id="CHEBI:157695"/>
        <dbReference type="ChEBI" id="CHEBI:167181"/>
        <dbReference type="EC" id="4.2.99.18"/>
    </reaction>
</comment>
<dbReference type="InterPro" id="IPR015254">
    <property type="entry name" value="AGOG-like"/>
</dbReference>
<keyword evidence="8" id="KW-1185">Reference proteome</keyword>
<comment type="function">
    <text evidence="6">DNA repair enzyme that is part of the base excision repair (BER) pathway; protects from oxidative damage by removing the major product of DNA oxidation, 8-oxoguanine (GO), from single- and double-stranded DNA substrates.</text>
</comment>
<comment type="domain">
    <text evidence="6">Contains two alpha-helical subdomains, with the 8-oxoguanine binding site located in a cleft at their interface. Contains a helix-hairpin-helix (HhH) structural motif and a Gly/Pro-rich sequence followed by a conserved Asp (HhH-GPD motif).</text>
</comment>
<comment type="similarity">
    <text evidence="6">Belongs to the archaeal N-glycosylase/DNA lyase (AGOG) family.</text>
</comment>
<dbReference type="RefSeq" id="WP_315340640.1">
    <property type="nucleotide sequence ID" value="NZ_JAVDZE010000001.1"/>
</dbReference>
<name>A0AAE4NUQ4_9EURY</name>
<sequence>MTLDNFIKFTPKEEEAKVSRLIETLSGLGIECAKTIEERVDLQFDALKNLRENLGDNELFLKLVVANSVVSYQLSGKGEDWWWEFSAYFSENPSGEGIARAYARFLPNSRTNRRLTAGKVKRLQKLEPFLAQLTLEDLQYYYFNGMERLRDDLAKAMNAGRDAKTIVFAVKMFGYAGRITFGEFVPYPMSIEIPEDVRIKAYTKRFTSGPPVNFWNKIAEKTGIPPLHIDSILWPVLGGKREVVERLKKHCGEKAEKVLMLRDL</sequence>
<dbReference type="EC" id="4.2.99.18" evidence="6"/>
<organism evidence="7 8">
    <name type="scientific">Thermococcus waiotapuensis</name>
    <dbReference type="NCBI Taxonomy" id="90909"/>
    <lineage>
        <taxon>Archaea</taxon>
        <taxon>Methanobacteriati</taxon>
        <taxon>Methanobacteriota</taxon>
        <taxon>Thermococci</taxon>
        <taxon>Thermococcales</taxon>
        <taxon>Thermococcaceae</taxon>
        <taxon>Thermococcus</taxon>
    </lineage>
</organism>
<dbReference type="HAMAP" id="MF_01168">
    <property type="entry name" value="AGOG"/>
    <property type="match status" value="1"/>
</dbReference>
<evidence type="ECO:0000256" key="3">
    <source>
        <dbReference type="ARBA" id="ARBA00022801"/>
    </source>
</evidence>
<dbReference type="EC" id="3.2.2.-" evidence="6"/>
<feature type="binding site" evidence="6">
    <location>
        <position position="194"/>
    </location>
    <ligand>
        <name>8-oxoguanine</name>
        <dbReference type="ChEBI" id="CHEBI:52617"/>
    </ligand>
</feature>
<comment type="caution">
    <text evidence="7">The sequence shown here is derived from an EMBL/GenBank/DDBJ whole genome shotgun (WGS) entry which is preliminary data.</text>
</comment>
<feature type="binding site" evidence="6">
    <location>
        <position position="168"/>
    </location>
    <ligand>
        <name>8-oxoguanine</name>
        <dbReference type="ChEBI" id="CHEBI:52617"/>
    </ligand>
</feature>
<feature type="binding site" evidence="6">
    <location>
        <position position="234"/>
    </location>
    <ligand>
        <name>8-oxoguanine</name>
        <dbReference type="ChEBI" id="CHEBI:52617"/>
    </ligand>
</feature>
<evidence type="ECO:0000256" key="5">
    <source>
        <dbReference type="ARBA" id="ARBA00023239"/>
    </source>
</evidence>
<dbReference type="Pfam" id="PF09171">
    <property type="entry name" value="AGOG"/>
    <property type="match status" value="1"/>
</dbReference>
<keyword evidence="2 6" id="KW-0228">DNA excision</keyword>